<dbReference type="PANTHER" id="PTHR46401">
    <property type="entry name" value="GLYCOSYLTRANSFERASE WBBK-RELATED"/>
    <property type="match status" value="1"/>
</dbReference>
<evidence type="ECO:0000313" key="5">
    <source>
        <dbReference type="Proteomes" id="UP001057134"/>
    </source>
</evidence>
<dbReference type="InterPro" id="IPR028098">
    <property type="entry name" value="Glyco_trans_4-like_N"/>
</dbReference>
<keyword evidence="5" id="KW-1185">Reference proteome</keyword>
<dbReference type="InterPro" id="IPR001296">
    <property type="entry name" value="Glyco_trans_1"/>
</dbReference>
<protein>
    <submittedName>
        <fullName evidence="4">D-inositol 3-phosphate glycosyltransferase</fullName>
        <ecNumber evidence="4">2.4.1.250</ecNumber>
    </submittedName>
</protein>
<accession>A0ABY4RP92</accession>
<keyword evidence="4" id="KW-0328">Glycosyltransferase</keyword>
<dbReference type="Pfam" id="PF00534">
    <property type="entry name" value="Glycos_transf_1"/>
    <property type="match status" value="1"/>
</dbReference>
<dbReference type="Gene3D" id="3.40.50.2000">
    <property type="entry name" value="Glycogen Phosphorylase B"/>
    <property type="match status" value="2"/>
</dbReference>
<gene>
    <name evidence="4" type="primary">mshA_4</name>
    <name evidence="4" type="ORF">SK3146_03175</name>
</gene>
<dbReference type="EMBL" id="CP027059">
    <property type="protein sequence ID" value="UQZ83963.1"/>
    <property type="molecule type" value="Genomic_DNA"/>
</dbReference>
<reference evidence="4" key="1">
    <citation type="submission" date="2018-02" db="EMBL/GenBank/DDBJ databases">
        <authorList>
            <person name="Kim S.-K."/>
            <person name="Jung H.-I."/>
            <person name="Lee S.-W."/>
        </authorList>
    </citation>
    <scope>NUCLEOTIDE SEQUENCE</scope>
    <source>
        <strain evidence="4">SK3146</strain>
    </source>
</reference>
<evidence type="ECO:0000313" key="4">
    <source>
        <dbReference type="EMBL" id="UQZ83963.1"/>
    </source>
</evidence>
<feature type="domain" description="Glycosyl transferase family 1" evidence="2">
    <location>
        <begin position="197"/>
        <end position="352"/>
    </location>
</feature>
<feature type="domain" description="Glycosyltransferase subfamily 4-like N-terminal" evidence="3">
    <location>
        <begin position="15"/>
        <end position="180"/>
    </location>
</feature>
<evidence type="ECO:0000256" key="1">
    <source>
        <dbReference type="ARBA" id="ARBA00022679"/>
    </source>
</evidence>
<dbReference type="RefSeq" id="WP_249865924.1">
    <property type="nucleotide sequence ID" value="NZ_CP027059.1"/>
</dbReference>
<dbReference type="PANTHER" id="PTHR46401:SF2">
    <property type="entry name" value="GLYCOSYLTRANSFERASE WBBK-RELATED"/>
    <property type="match status" value="1"/>
</dbReference>
<keyword evidence="1 4" id="KW-0808">Transferase</keyword>
<evidence type="ECO:0000259" key="2">
    <source>
        <dbReference type="Pfam" id="PF00534"/>
    </source>
</evidence>
<dbReference type="Pfam" id="PF13439">
    <property type="entry name" value="Glyco_transf_4"/>
    <property type="match status" value="1"/>
</dbReference>
<evidence type="ECO:0000259" key="3">
    <source>
        <dbReference type="Pfam" id="PF13439"/>
    </source>
</evidence>
<reference evidence="4" key="2">
    <citation type="journal article" date="2021" name="J Anim Sci Technol">
        <title>Complete genome sequence of Paenibacillus konkukensis sp. nov. SK3146 as a potential probiotic strain.</title>
        <authorList>
            <person name="Jung H.I."/>
            <person name="Park S."/>
            <person name="Niu K.M."/>
            <person name="Lee S.W."/>
            <person name="Kothari D."/>
            <person name="Yi K.J."/>
            <person name="Kim S.K."/>
        </authorList>
    </citation>
    <scope>NUCLEOTIDE SEQUENCE</scope>
    <source>
        <strain evidence="4">SK3146</strain>
    </source>
</reference>
<organism evidence="4 5">
    <name type="scientific">Paenibacillus konkukensis</name>
    <dbReference type="NCBI Taxonomy" id="2020716"/>
    <lineage>
        <taxon>Bacteria</taxon>
        <taxon>Bacillati</taxon>
        <taxon>Bacillota</taxon>
        <taxon>Bacilli</taxon>
        <taxon>Bacillales</taxon>
        <taxon>Paenibacillaceae</taxon>
        <taxon>Paenibacillus</taxon>
    </lineage>
</organism>
<dbReference type="SUPFAM" id="SSF53756">
    <property type="entry name" value="UDP-Glycosyltransferase/glycogen phosphorylase"/>
    <property type="match status" value="1"/>
</dbReference>
<proteinExistence type="predicted"/>
<dbReference type="Proteomes" id="UP001057134">
    <property type="component" value="Chromosome"/>
</dbReference>
<name>A0ABY4RP92_9BACL</name>
<dbReference type="GO" id="GO:0102710">
    <property type="term" value="F:D-inositol-3-phosphate glycosyltransferase activity"/>
    <property type="evidence" value="ECO:0007669"/>
    <property type="project" value="UniProtKB-EC"/>
</dbReference>
<dbReference type="EC" id="2.4.1.250" evidence="4"/>
<dbReference type="CDD" id="cd03809">
    <property type="entry name" value="GT4_MtfB-like"/>
    <property type="match status" value="1"/>
</dbReference>
<sequence length="381" mass="44183">MHVYLDAQPLLGARSGVSNYVRNLYENLLDLHLDVDLFFNRIAKNIHVNELPLKVHQEKISLTNSRYPYKVIRRLMKPNFLYEYPFDFYNQTFETIFHGTNFTHTPIKGNKTVITIHDLAYMIYPETTSEKIYKHHTKWVPYSAERATKIIAVSQHTKKDIMRLLGISEDKIEVIHLAADPCYKPLDKEFVQAAVNKYNLPENYILFVGTLEPRKNLMGLLKAFQYLLQNYECDHHLVIVGAKGWKYTPLFDFLQSNRLESKVIFTGFIEDEDLAAIYNGAKIFVMPSIYEGFGIPIIEAMNCGVPVIASNVSSIPEIVDKHGILLPPDEHELWATEIYGLLNNESKHAYYKQLSMERASHFSWRKTALETKLVYDKILNM</sequence>